<dbReference type="InterPro" id="IPR027417">
    <property type="entry name" value="P-loop_NTPase"/>
</dbReference>
<dbReference type="Pfam" id="PF13177">
    <property type="entry name" value="DNA_pol3_delta2"/>
    <property type="match status" value="2"/>
</dbReference>
<dbReference type="EMBL" id="CP067089">
    <property type="protein sequence ID" value="QQO08230.1"/>
    <property type="molecule type" value="Genomic_DNA"/>
</dbReference>
<sequence>MFENILGQQSVEQLARDIRETALAPSMLFSGPAGTGKGSTALELGRILSCESPGAPWNCPCPACSLHRTLSHTDMLLLGPRNFSAEITASREAFLREPNAPSAKLLYIRAVRKLAVRFSPVLWEDDPKLSKINGTLGSLHEELEEFTALPLQAAGSVPDEKAEKLSLSLAKLAFKLESDGISDSIPIGHIRRASYWSRLAPSGRRKLVIIENADRMQDGARNSLLKILEEPPDRVNILLTSTNPGALLPTIRSRLRPYRFYRRDQAVETDVIRRVFRDPGGAEKNLAAAVPGEGVLKYLESFMPVPGEELYPLAAFFTASAAAAAIHGIRERGKTGVPEVIVALGKYAAPLAEAAGLGRPSTETKGALQELLKRTSGFEVRSLFSQFLGQLQRIVSECLRLSGGGPEGIPVRDLWNGRIRSAETAVSTYNQNPALVSERLFVELRDGLSFLELGAARK</sequence>
<dbReference type="PANTHER" id="PTHR11669:SF8">
    <property type="entry name" value="DNA POLYMERASE III SUBUNIT DELTA"/>
    <property type="match status" value="1"/>
</dbReference>
<reference evidence="1" key="1">
    <citation type="submission" date="2021-01" db="EMBL/GenBank/DDBJ databases">
        <title>Description of Breznakiella homolactica.</title>
        <authorList>
            <person name="Song Y."/>
            <person name="Brune A."/>
        </authorList>
    </citation>
    <scope>NUCLEOTIDE SEQUENCE</scope>
    <source>
        <strain evidence="1">RmG30</strain>
    </source>
</reference>
<dbReference type="KEGG" id="bhc:JFL75_14995"/>
<proteinExistence type="predicted"/>
<evidence type="ECO:0000313" key="1">
    <source>
        <dbReference type="EMBL" id="QQO08230.1"/>
    </source>
</evidence>
<evidence type="ECO:0000313" key="2">
    <source>
        <dbReference type="Proteomes" id="UP000595917"/>
    </source>
</evidence>
<dbReference type="GO" id="GO:0006261">
    <property type="term" value="P:DNA-templated DNA replication"/>
    <property type="evidence" value="ECO:0007669"/>
    <property type="project" value="TreeGrafter"/>
</dbReference>
<accession>A0A7T7XKZ5</accession>
<dbReference type="Proteomes" id="UP000595917">
    <property type="component" value="Chromosome"/>
</dbReference>
<dbReference type="RefSeq" id="WP_215625536.1">
    <property type="nucleotide sequence ID" value="NZ_CP067089.2"/>
</dbReference>
<protein>
    <submittedName>
        <fullName evidence="1">DNA polymerase III</fullName>
    </submittedName>
</protein>
<name>A0A7T7XKZ5_9SPIR</name>
<dbReference type="AlphaFoldDB" id="A0A7T7XKZ5"/>
<organism evidence="1 2">
    <name type="scientific">Breznakiella homolactica</name>
    <dbReference type="NCBI Taxonomy" id="2798577"/>
    <lineage>
        <taxon>Bacteria</taxon>
        <taxon>Pseudomonadati</taxon>
        <taxon>Spirochaetota</taxon>
        <taxon>Spirochaetia</taxon>
        <taxon>Spirochaetales</taxon>
        <taxon>Breznakiellaceae</taxon>
        <taxon>Breznakiella</taxon>
    </lineage>
</organism>
<dbReference type="Gene3D" id="3.40.50.300">
    <property type="entry name" value="P-loop containing nucleotide triphosphate hydrolases"/>
    <property type="match status" value="1"/>
</dbReference>
<gene>
    <name evidence="1" type="ORF">JFL75_14995</name>
</gene>
<dbReference type="InterPro" id="IPR050238">
    <property type="entry name" value="DNA_Rep/Repair_Clamp_Loader"/>
</dbReference>
<keyword evidence="2" id="KW-1185">Reference proteome</keyword>
<dbReference type="PANTHER" id="PTHR11669">
    <property type="entry name" value="REPLICATION FACTOR C / DNA POLYMERASE III GAMMA-TAU SUBUNIT"/>
    <property type="match status" value="1"/>
</dbReference>
<dbReference type="SUPFAM" id="SSF52540">
    <property type="entry name" value="P-loop containing nucleoside triphosphate hydrolases"/>
    <property type="match status" value="1"/>
</dbReference>